<dbReference type="PANTHER" id="PTHR44591">
    <property type="entry name" value="STRESS RESPONSE REGULATOR PROTEIN 1"/>
    <property type="match status" value="1"/>
</dbReference>
<dbReference type="CDD" id="cd00156">
    <property type="entry name" value="REC"/>
    <property type="match status" value="1"/>
</dbReference>
<evidence type="ECO:0000256" key="1">
    <source>
        <dbReference type="ARBA" id="ARBA00018672"/>
    </source>
</evidence>
<dbReference type="Pfam" id="PF00072">
    <property type="entry name" value="Response_reg"/>
    <property type="match status" value="1"/>
</dbReference>
<comment type="function">
    <text evidence="3">May play the central regulatory role in sporulation. It may be an element of the effector pathway responsible for the activation of sporulation genes in response to nutritional stress. Spo0A may act in concert with spo0H (a sigma factor) to control the expression of some genes that are critical to the sporulation process.</text>
</comment>
<dbReference type="AlphaFoldDB" id="E0S1W6"/>
<dbReference type="PANTHER" id="PTHR44591:SF23">
    <property type="entry name" value="CHEY SUBFAMILY"/>
    <property type="match status" value="1"/>
</dbReference>
<dbReference type="InterPro" id="IPR001789">
    <property type="entry name" value="Sig_transdc_resp-reg_receiver"/>
</dbReference>
<evidence type="ECO:0000256" key="4">
    <source>
        <dbReference type="PROSITE-ProRule" id="PRU00169"/>
    </source>
</evidence>
<dbReference type="eggNOG" id="COG0745">
    <property type="taxonomic scope" value="Bacteria"/>
</dbReference>
<dbReference type="Proteomes" id="UP000001299">
    <property type="component" value="Chromosome 1"/>
</dbReference>
<dbReference type="Gene3D" id="3.40.50.2300">
    <property type="match status" value="1"/>
</dbReference>
<dbReference type="SUPFAM" id="SSF52172">
    <property type="entry name" value="CheY-like"/>
    <property type="match status" value="1"/>
</dbReference>
<dbReference type="HOGENOM" id="CLU_079327_0_0_9"/>
<protein>
    <recommendedName>
        <fullName evidence="1">Stage 0 sporulation protein A homolog</fullName>
    </recommendedName>
</protein>
<name>E0S1W6_BUTPB</name>
<dbReference type="InterPro" id="IPR011006">
    <property type="entry name" value="CheY-like_superfamily"/>
</dbReference>
<proteinExistence type="predicted"/>
<evidence type="ECO:0000313" key="7">
    <source>
        <dbReference type="Proteomes" id="UP000001299"/>
    </source>
</evidence>
<evidence type="ECO:0000256" key="3">
    <source>
        <dbReference type="ARBA" id="ARBA00024867"/>
    </source>
</evidence>
<gene>
    <name evidence="6" type="ordered locus">bpr_I1049</name>
</gene>
<dbReference type="EMBL" id="CP001810">
    <property type="protein sequence ID" value="ADL33791.1"/>
    <property type="molecule type" value="Genomic_DNA"/>
</dbReference>
<dbReference type="RefSeq" id="WP_013280447.1">
    <property type="nucleotide sequence ID" value="NC_014387.1"/>
</dbReference>
<dbReference type="STRING" id="515622.bpr_I1049"/>
<evidence type="ECO:0000313" key="6">
    <source>
        <dbReference type="EMBL" id="ADL33791.1"/>
    </source>
</evidence>
<accession>E0S1W6</accession>
<organism evidence="6 7">
    <name type="scientific">Butyrivibrio proteoclasticus (strain ATCC 51982 / DSM 14932 / B316)</name>
    <name type="common">Clostridium proteoclasticum</name>
    <dbReference type="NCBI Taxonomy" id="515622"/>
    <lineage>
        <taxon>Bacteria</taxon>
        <taxon>Bacillati</taxon>
        <taxon>Bacillota</taxon>
        <taxon>Clostridia</taxon>
        <taxon>Lachnospirales</taxon>
        <taxon>Lachnospiraceae</taxon>
        <taxon>Butyrivibrio</taxon>
    </lineage>
</organism>
<reference evidence="6 7" key="1">
    <citation type="journal article" date="2010" name="PLoS ONE">
        <title>The glycobiome of the rumen bacterium Butyrivibrio proteoclasticus B316(T) highlights adaptation to a polysaccharide-rich environment.</title>
        <authorList>
            <person name="Kelly W.J."/>
            <person name="Leahy S.C."/>
            <person name="Altermann E."/>
            <person name="Yeoman C.J."/>
            <person name="Dunne J.C."/>
            <person name="Kong Z."/>
            <person name="Pacheco D.M."/>
            <person name="Li D."/>
            <person name="Noel S.J."/>
            <person name="Moon C.D."/>
            <person name="Cookson A.L."/>
            <person name="Attwood G.T."/>
        </authorList>
    </citation>
    <scope>NUCLEOTIDE SEQUENCE [LARGE SCALE GENOMIC DNA]</scope>
    <source>
        <strain evidence="7">ATCC 51982 / DSM 14932 / B316</strain>
    </source>
</reference>
<dbReference type="SMART" id="SM00448">
    <property type="entry name" value="REC"/>
    <property type="match status" value="1"/>
</dbReference>
<keyword evidence="2 4" id="KW-0597">Phosphoprotein</keyword>
<keyword evidence="7" id="KW-1185">Reference proteome</keyword>
<feature type="modified residue" description="4-aspartylphosphate" evidence="4">
    <location>
        <position position="180"/>
    </location>
</feature>
<sequence>MFKKILLVRNEETFMVNAIKNLLKSKNYIVEDSSYSVGELNNKKQGVNLAILYTDEDIESHRDAMVFFKDMNMEENFIIIVIGDKDAFDLIHHYVPKEDIAYEITRPLDMADLMEKVAIVTDDEYELQRRKCILIVDDDPTFIQMIREWLKDTYRVGMANSGTQAVAWLANNKADLVLLDYDMPVLDGPKVLQMLQSEAFSSSIPVMFLTGKSDRKSVTDVLALKPADYLLKTISRDKLLSTLDTFFKQRK</sequence>
<dbReference type="KEGG" id="bpb:bpr_I1049"/>
<feature type="domain" description="Response regulatory" evidence="5">
    <location>
        <begin position="132"/>
        <end position="247"/>
    </location>
</feature>
<evidence type="ECO:0000259" key="5">
    <source>
        <dbReference type="PROSITE" id="PS50110"/>
    </source>
</evidence>
<dbReference type="InterPro" id="IPR050595">
    <property type="entry name" value="Bact_response_regulator"/>
</dbReference>
<dbReference type="GO" id="GO:0000160">
    <property type="term" value="P:phosphorelay signal transduction system"/>
    <property type="evidence" value="ECO:0007669"/>
    <property type="project" value="InterPro"/>
</dbReference>
<evidence type="ECO:0000256" key="2">
    <source>
        <dbReference type="ARBA" id="ARBA00022553"/>
    </source>
</evidence>
<dbReference type="PROSITE" id="PS50110">
    <property type="entry name" value="RESPONSE_REGULATORY"/>
    <property type="match status" value="1"/>
</dbReference>